<comment type="caution">
    <text evidence="2">The sequence shown here is derived from an EMBL/GenBank/DDBJ whole genome shotgun (WGS) entry which is preliminary data.</text>
</comment>
<evidence type="ECO:0000313" key="3">
    <source>
        <dbReference type="Proteomes" id="UP000283297"/>
    </source>
</evidence>
<accession>A0A415K1I6</accession>
<feature type="domain" description="DUF4422" evidence="1">
    <location>
        <begin position="5"/>
        <end position="224"/>
    </location>
</feature>
<dbReference type="AlphaFoldDB" id="A0A415K1I6"/>
<organism evidence="2 3">
    <name type="scientific">Agathobacter rectalis</name>
    <dbReference type="NCBI Taxonomy" id="39491"/>
    <lineage>
        <taxon>Bacteria</taxon>
        <taxon>Bacillati</taxon>
        <taxon>Bacillota</taxon>
        <taxon>Clostridia</taxon>
        <taxon>Lachnospirales</taxon>
        <taxon>Lachnospiraceae</taxon>
        <taxon>Agathobacter</taxon>
    </lineage>
</organism>
<sequence length="261" mass="31374">MMNIKIGIAAHKVYRMPSEKSYLPIQVGAYGKDDIGYTRDDSGDNISAKNPYYCELTGLYWMWKNLDADYCGLVHYRRYFARKRFFRFDKDKFKYILTDSDLKKLLSKNDIILPERRRYYIESLYSHYAHTHYAEHLDVTREILRERCPDYVDAYDSVIKKTSGHMFNMMIMKKNIMDSYCEWLFPILSELEKKIDSSGYSTFQARYYGRVSEILINVWIEKNKYKYYTCPTVNIEKLDWKRKIKSFINAKFRGVKYDSSF</sequence>
<dbReference type="Pfam" id="PF14393">
    <property type="entry name" value="DUF4422"/>
    <property type="match status" value="1"/>
</dbReference>
<dbReference type="EMBL" id="QRON01000002">
    <property type="protein sequence ID" value="RHL30181.1"/>
    <property type="molecule type" value="Genomic_DNA"/>
</dbReference>
<dbReference type="Proteomes" id="UP000283297">
    <property type="component" value="Unassembled WGS sequence"/>
</dbReference>
<proteinExistence type="predicted"/>
<evidence type="ECO:0000259" key="1">
    <source>
        <dbReference type="Pfam" id="PF14393"/>
    </source>
</evidence>
<dbReference type="InterPro" id="IPR025536">
    <property type="entry name" value="DUF4422"/>
</dbReference>
<evidence type="ECO:0000313" key="2">
    <source>
        <dbReference type="EMBL" id="RHL30181.1"/>
    </source>
</evidence>
<reference evidence="2 3" key="1">
    <citation type="submission" date="2018-08" db="EMBL/GenBank/DDBJ databases">
        <title>A genome reference for cultivated species of the human gut microbiota.</title>
        <authorList>
            <person name="Zou Y."/>
            <person name="Xue W."/>
            <person name="Luo G."/>
        </authorList>
    </citation>
    <scope>NUCLEOTIDE SEQUENCE [LARGE SCALE GENOMIC DNA]</scope>
    <source>
        <strain evidence="2 3">AF38-24</strain>
    </source>
</reference>
<gene>
    <name evidence="2" type="ORF">DW028_04345</name>
</gene>
<name>A0A415K1I6_9FIRM</name>
<protein>
    <submittedName>
        <fullName evidence="2">DUF4422 domain-containing protein</fullName>
    </submittedName>
</protein>